<evidence type="ECO:0000256" key="5">
    <source>
        <dbReference type="ARBA" id="ARBA00023136"/>
    </source>
</evidence>
<keyword evidence="11" id="KW-1185">Reference proteome</keyword>
<comment type="subcellular location">
    <subcellularLocation>
        <location evidence="1">Membrane</location>
        <topology evidence="1">Multi-pass membrane protein</topology>
    </subcellularLocation>
</comment>
<feature type="transmembrane region" description="Helical" evidence="8">
    <location>
        <begin position="31"/>
        <end position="54"/>
    </location>
</feature>
<evidence type="ECO:0000256" key="8">
    <source>
        <dbReference type="SAM" id="Phobius"/>
    </source>
</evidence>
<evidence type="ECO:0000256" key="3">
    <source>
        <dbReference type="ARBA" id="ARBA00022989"/>
    </source>
</evidence>
<gene>
    <name evidence="10" type="ORF">NHX12_025736</name>
</gene>
<evidence type="ECO:0000313" key="11">
    <source>
        <dbReference type="Proteomes" id="UP001148018"/>
    </source>
</evidence>
<dbReference type="SUPFAM" id="SSF81321">
    <property type="entry name" value="Family A G protein-coupled receptor-like"/>
    <property type="match status" value="1"/>
</dbReference>
<dbReference type="OrthoDB" id="5564849at2759"/>
<organism evidence="10 11">
    <name type="scientific">Muraenolepis orangiensis</name>
    <name type="common">Patagonian moray cod</name>
    <dbReference type="NCBI Taxonomy" id="630683"/>
    <lineage>
        <taxon>Eukaryota</taxon>
        <taxon>Metazoa</taxon>
        <taxon>Chordata</taxon>
        <taxon>Craniata</taxon>
        <taxon>Vertebrata</taxon>
        <taxon>Euteleostomi</taxon>
        <taxon>Actinopterygii</taxon>
        <taxon>Neopterygii</taxon>
        <taxon>Teleostei</taxon>
        <taxon>Neoteleostei</taxon>
        <taxon>Acanthomorphata</taxon>
        <taxon>Zeiogadaria</taxon>
        <taxon>Gadariae</taxon>
        <taxon>Gadiformes</taxon>
        <taxon>Muraenolepidoidei</taxon>
        <taxon>Muraenolepididae</taxon>
        <taxon>Muraenolepis</taxon>
    </lineage>
</organism>
<feature type="transmembrane region" description="Helical" evidence="8">
    <location>
        <begin position="245"/>
        <end position="270"/>
    </location>
</feature>
<keyword evidence="2 8" id="KW-0812">Transmembrane</keyword>
<keyword evidence="3 8" id="KW-1133">Transmembrane helix</keyword>
<keyword evidence="5 8" id="KW-0472">Membrane</keyword>
<dbReference type="EMBL" id="JANIIK010000042">
    <property type="protein sequence ID" value="KAJ3606216.1"/>
    <property type="molecule type" value="Genomic_DNA"/>
</dbReference>
<dbReference type="PANTHER" id="PTHR24240">
    <property type="entry name" value="OPSIN"/>
    <property type="match status" value="1"/>
</dbReference>
<sequence>MPLNSTSHEDADNGTMSVYTSKLRPAADICLGLAIFSLVTLSLLGNGVVLLISFRRKKRMVGSDLLCVNLAAVDFLCCVCFYPLSIVSSFSHAWLGRGLTCVYYGLGCYAFGLCGMLTVAAISVTRYLKTCYRLVYAVWLNNIRLVCVATWAMATVWSCLPLLGWGEYVPEPYGLSCTVAWRGFHTSYRDSTYVLCSFGIFTLLPVLAIVVSQSLILRRVYHFSAALTGPSICDSLRHAERRLTLMFFFISLGFILAWAPYAVVSFLFIFHKDHRYMAPGGFVFPALLAKSSHVYNPFIYFYFNKDFQRELRGLLRSLCPGLVSKRVGSRTIVDLRQATPHFIQIQMQEQGPLCREDRGQCRSPAANVTPTGAARHPQAPRVIYPCWGSKTRVIPGPTEHKQVKKFLPMLS</sequence>
<dbReference type="AlphaFoldDB" id="A0A9Q0EG87"/>
<keyword evidence="7" id="KW-0807">Transducer</keyword>
<evidence type="ECO:0000256" key="1">
    <source>
        <dbReference type="ARBA" id="ARBA00004141"/>
    </source>
</evidence>
<dbReference type="Pfam" id="PF00001">
    <property type="entry name" value="7tm_1"/>
    <property type="match status" value="1"/>
</dbReference>
<feature type="transmembrane region" description="Helical" evidence="8">
    <location>
        <begin position="102"/>
        <end position="124"/>
    </location>
</feature>
<dbReference type="PRINTS" id="PR00237">
    <property type="entry name" value="GPCRRHODOPSN"/>
</dbReference>
<evidence type="ECO:0000259" key="9">
    <source>
        <dbReference type="PROSITE" id="PS50262"/>
    </source>
</evidence>
<dbReference type="GO" id="GO:0016020">
    <property type="term" value="C:membrane"/>
    <property type="evidence" value="ECO:0007669"/>
    <property type="project" value="UniProtKB-SubCell"/>
</dbReference>
<feature type="transmembrane region" description="Helical" evidence="8">
    <location>
        <begin position="66"/>
        <end position="90"/>
    </location>
</feature>
<reference evidence="10" key="1">
    <citation type="submission" date="2022-07" db="EMBL/GenBank/DDBJ databases">
        <title>Chromosome-level genome of Muraenolepis orangiensis.</title>
        <authorList>
            <person name="Kim J."/>
        </authorList>
    </citation>
    <scope>NUCLEOTIDE SEQUENCE</scope>
    <source>
        <strain evidence="10">KU_S4_2022</strain>
        <tissue evidence="10">Muscle</tissue>
    </source>
</reference>
<dbReference type="Gene3D" id="1.20.1070.10">
    <property type="entry name" value="Rhodopsin 7-helix transmembrane proteins"/>
    <property type="match status" value="1"/>
</dbReference>
<feature type="domain" description="G-protein coupled receptors family 1 profile" evidence="9">
    <location>
        <begin position="45"/>
        <end position="300"/>
    </location>
</feature>
<feature type="transmembrane region" description="Helical" evidence="8">
    <location>
        <begin position="192"/>
        <end position="211"/>
    </location>
</feature>
<proteinExistence type="predicted"/>
<keyword evidence="6" id="KW-0675">Receptor</keyword>
<evidence type="ECO:0000313" key="10">
    <source>
        <dbReference type="EMBL" id="KAJ3606216.1"/>
    </source>
</evidence>
<feature type="transmembrane region" description="Helical" evidence="8">
    <location>
        <begin position="145"/>
        <end position="165"/>
    </location>
</feature>
<dbReference type="InterPro" id="IPR017452">
    <property type="entry name" value="GPCR_Rhodpsn_7TM"/>
</dbReference>
<dbReference type="Proteomes" id="UP001148018">
    <property type="component" value="Unassembled WGS sequence"/>
</dbReference>
<protein>
    <recommendedName>
        <fullName evidence="9">G-protein coupled receptors family 1 profile domain-containing protein</fullName>
    </recommendedName>
</protein>
<evidence type="ECO:0000256" key="4">
    <source>
        <dbReference type="ARBA" id="ARBA00023040"/>
    </source>
</evidence>
<dbReference type="InterPro" id="IPR000276">
    <property type="entry name" value="GPCR_Rhodpsn"/>
</dbReference>
<dbReference type="PROSITE" id="PS50262">
    <property type="entry name" value="G_PROTEIN_RECEP_F1_2"/>
    <property type="match status" value="1"/>
</dbReference>
<comment type="caution">
    <text evidence="10">The sequence shown here is derived from an EMBL/GenBank/DDBJ whole genome shotgun (WGS) entry which is preliminary data.</text>
</comment>
<dbReference type="GO" id="GO:0004930">
    <property type="term" value="F:G protein-coupled receptor activity"/>
    <property type="evidence" value="ECO:0007669"/>
    <property type="project" value="UniProtKB-KW"/>
</dbReference>
<keyword evidence="4" id="KW-0297">G-protein coupled receptor</keyword>
<accession>A0A9Q0EG87</accession>
<name>A0A9Q0EG87_9TELE</name>
<evidence type="ECO:0000256" key="7">
    <source>
        <dbReference type="ARBA" id="ARBA00023224"/>
    </source>
</evidence>
<dbReference type="InterPro" id="IPR050125">
    <property type="entry name" value="GPCR_opsins"/>
</dbReference>
<feature type="transmembrane region" description="Helical" evidence="8">
    <location>
        <begin position="282"/>
        <end position="303"/>
    </location>
</feature>
<evidence type="ECO:0000256" key="2">
    <source>
        <dbReference type="ARBA" id="ARBA00022692"/>
    </source>
</evidence>
<evidence type="ECO:0000256" key="6">
    <source>
        <dbReference type="ARBA" id="ARBA00023170"/>
    </source>
</evidence>